<dbReference type="Proteomes" id="UP000263753">
    <property type="component" value="Chromosome"/>
</dbReference>
<gene>
    <name evidence="2" type="ORF">CDG60_13970</name>
</gene>
<dbReference type="InterPro" id="IPR025272">
    <property type="entry name" value="SocA_Panacea"/>
</dbReference>
<sequence>MLNLSTCRQPKLPIPCIAKLTIYLSVKSLHYDVKICRLIFKYAYKAIYMKCKGMYNALPFGDSCCNCWTTIRKLDSHFRLSVDCFSAYIYRRYSMAHTALQVADEFTRLGNQDGKYFTQMQLLKLVYIAHGWMLAVFNEPLIYDEVQAWKFGPVIPNLYQELKIYGSAPIMNSILQFPTQFNDRENQIIHFTYASYGDFSAYQLSDITHAPDTPWSETYGKGAGWAELIPNNVIQNHYQSLYHKYFS</sequence>
<proteinExistence type="predicted"/>
<protein>
    <submittedName>
        <fullName evidence="2">DUF4065 domain-containing protein</fullName>
    </submittedName>
</protein>
<dbReference type="AlphaFoldDB" id="A0A3B7LYT9"/>
<organism evidence="2 3">
    <name type="scientific">Acinetobacter chinensis</name>
    <dbReference type="NCBI Taxonomy" id="2004650"/>
    <lineage>
        <taxon>Bacteria</taxon>
        <taxon>Pseudomonadati</taxon>
        <taxon>Pseudomonadota</taxon>
        <taxon>Gammaproteobacteria</taxon>
        <taxon>Moraxellales</taxon>
        <taxon>Moraxellaceae</taxon>
        <taxon>Acinetobacter</taxon>
    </lineage>
</organism>
<evidence type="ECO:0000259" key="1">
    <source>
        <dbReference type="Pfam" id="PF13274"/>
    </source>
</evidence>
<reference evidence="3" key="1">
    <citation type="submission" date="2018-09" db="EMBL/GenBank/DDBJ databases">
        <title>The complete genome of Acinetobacter sp. strain WCHAc010005.</title>
        <authorList>
            <person name="Hu Y."/>
            <person name="Long H."/>
            <person name="Feng Y."/>
            <person name="Zong Z."/>
        </authorList>
    </citation>
    <scope>NUCLEOTIDE SEQUENCE [LARGE SCALE GENOMIC DNA]</scope>
    <source>
        <strain evidence="3">WCHAc010005</strain>
    </source>
</reference>
<dbReference type="Pfam" id="PF13274">
    <property type="entry name" value="SocA_Panacea"/>
    <property type="match status" value="1"/>
</dbReference>
<name>A0A3B7LYT9_9GAMM</name>
<dbReference type="KEGG" id="achi:CDG60_13970"/>
<evidence type="ECO:0000313" key="3">
    <source>
        <dbReference type="Proteomes" id="UP000263753"/>
    </source>
</evidence>
<accession>A0A3B7LYT9</accession>
<dbReference type="EMBL" id="CP032134">
    <property type="protein sequence ID" value="AXY57568.1"/>
    <property type="molecule type" value="Genomic_DNA"/>
</dbReference>
<evidence type="ECO:0000313" key="2">
    <source>
        <dbReference type="EMBL" id="AXY57568.1"/>
    </source>
</evidence>
<feature type="domain" description="Antitoxin SocA-like Panacea" evidence="1">
    <location>
        <begin position="122"/>
        <end position="215"/>
    </location>
</feature>